<keyword evidence="3" id="KW-1185">Reference proteome</keyword>
<evidence type="ECO:0000256" key="1">
    <source>
        <dbReference type="SAM" id="SignalP"/>
    </source>
</evidence>
<dbReference type="OrthoDB" id="9875263at2"/>
<dbReference type="KEGG" id="dgo:DGo_CA0846"/>
<organism evidence="2 3">
    <name type="scientific">Deinococcus gobiensis (strain DSM 21396 / JCM 16679 / CGMCC 1.7299 / I-0)</name>
    <dbReference type="NCBI Taxonomy" id="745776"/>
    <lineage>
        <taxon>Bacteria</taxon>
        <taxon>Thermotogati</taxon>
        <taxon>Deinococcota</taxon>
        <taxon>Deinococci</taxon>
        <taxon>Deinococcales</taxon>
        <taxon>Deinococcaceae</taxon>
        <taxon>Deinococcus</taxon>
    </lineage>
</organism>
<dbReference type="RefSeq" id="WP_014684256.1">
    <property type="nucleotide sequence ID" value="NC_017790.1"/>
</dbReference>
<accession>H8GYC0</accession>
<dbReference type="EMBL" id="CP002191">
    <property type="protein sequence ID" value="AFD24773.1"/>
    <property type="molecule type" value="Genomic_DNA"/>
</dbReference>
<feature type="chain" id="PRO_5003612033" evidence="1">
    <location>
        <begin position="22"/>
        <end position="200"/>
    </location>
</feature>
<dbReference type="STRING" id="745776.DGo_CA0846"/>
<gene>
    <name evidence="2" type="ordered locus">DGo_CA0846</name>
</gene>
<protein>
    <submittedName>
        <fullName evidence="2">Uncharacterized protein</fullName>
    </submittedName>
</protein>
<proteinExistence type="predicted"/>
<reference evidence="2 3" key="1">
    <citation type="journal article" date="2012" name="PLoS ONE">
        <title>Genome sequence and transcriptome analysis of the radioresistant bacterium Deinococcus gobiensis: insights into the extreme environmental adaptations.</title>
        <authorList>
            <person name="Yuan M."/>
            <person name="Chen M."/>
            <person name="Zhang W."/>
            <person name="Lu W."/>
            <person name="Wang J."/>
            <person name="Yang M."/>
            <person name="Zhao P."/>
            <person name="Tang R."/>
            <person name="Li X."/>
            <person name="Hao Y."/>
            <person name="Zhou Z."/>
            <person name="Zhan Y."/>
            <person name="Yu H."/>
            <person name="Teng C."/>
            <person name="Yan Y."/>
            <person name="Ping S."/>
            <person name="Wang Y."/>
            <person name="Lin M."/>
        </authorList>
    </citation>
    <scope>NUCLEOTIDE SEQUENCE [LARGE SCALE GENOMIC DNA]</scope>
    <source>
        <strain evidence="2 3">I-0</strain>
    </source>
</reference>
<dbReference type="AlphaFoldDB" id="H8GYC0"/>
<name>H8GYC0_DEIGI</name>
<dbReference type="PATRIC" id="fig|745776.4.peg.868"/>
<sequence>MKFWIRGLLGAALLAAPLAQATAVPAPAVPPVTGTAAADLPRLGETWVLRGRSDRGAALEKRLTLRPLSEETRRNFEESAGRTGTTLTAIQAAFGLGEGPQGEETGILAVLKVGEGVQVLQVAPGIGDLDAPFFMCFLARQGEAFSGISLRLREAGESYAVSGVTPLTGDGPVTDLDVVRVVGQSLAPLFGTGDCRLSRN</sequence>
<dbReference type="HOGENOM" id="CLU_1364329_0_0_0"/>
<evidence type="ECO:0000313" key="3">
    <source>
        <dbReference type="Proteomes" id="UP000007575"/>
    </source>
</evidence>
<feature type="signal peptide" evidence="1">
    <location>
        <begin position="1"/>
        <end position="21"/>
    </location>
</feature>
<keyword evidence="1" id="KW-0732">Signal</keyword>
<dbReference type="Proteomes" id="UP000007575">
    <property type="component" value="Chromosome"/>
</dbReference>
<evidence type="ECO:0000313" key="2">
    <source>
        <dbReference type="EMBL" id="AFD24773.1"/>
    </source>
</evidence>